<name>A0A1G8FPL4_9MICO</name>
<keyword evidence="3" id="KW-0131">Cell cycle</keyword>
<keyword evidence="2" id="KW-0472">Membrane</keyword>
<protein>
    <submittedName>
        <fullName evidence="3">Cell division protein FtsB</fullName>
    </submittedName>
</protein>
<proteinExistence type="predicted"/>
<evidence type="ECO:0000256" key="2">
    <source>
        <dbReference type="SAM" id="Phobius"/>
    </source>
</evidence>
<dbReference type="OrthoDB" id="5187715at2"/>
<evidence type="ECO:0000313" key="3">
    <source>
        <dbReference type="EMBL" id="SDH84019.1"/>
    </source>
</evidence>
<organism evidence="3 4">
    <name type="scientific">Agrococcus jejuensis</name>
    <dbReference type="NCBI Taxonomy" id="399736"/>
    <lineage>
        <taxon>Bacteria</taxon>
        <taxon>Bacillati</taxon>
        <taxon>Actinomycetota</taxon>
        <taxon>Actinomycetes</taxon>
        <taxon>Micrococcales</taxon>
        <taxon>Microbacteriaceae</taxon>
        <taxon>Agrococcus</taxon>
    </lineage>
</organism>
<accession>A0A1G8FPL4</accession>
<keyword evidence="1" id="KW-0175">Coiled coil</keyword>
<keyword evidence="2" id="KW-0812">Transmembrane</keyword>
<keyword evidence="3" id="KW-0132">Cell division</keyword>
<sequence>MDDRPGGIRGLGRALASTARARAERRGAEPRRASDAQVGRLRVSWTLLVVASLVVVGAFTLAPSIGLLLEQRQTIADLQQQVADQQDSVDDLGDQVAQWDDPAYIEAQARDRLFYVYPGETAYVVIDDRGPAESVEQAPAFTTDLVESQGDWVQAGIASVVLAGLTDAGADDLTSGTPLDAR</sequence>
<gene>
    <name evidence="3" type="ORF">SAMN04489720_2561</name>
</gene>
<reference evidence="4" key="1">
    <citation type="submission" date="2016-10" db="EMBL/GenBank/DDBJ databases">
        <authorList>
            <person name="Varghese N."/>
            <person name="Submissions S."/>
        </authorList>
    </citation>
    <scope>NUCLEOTIDE SEQUENCE [LARGE SCALE GENOMIC DNA]</scope>
    <source>
        <strain evidence="4">DSM 22002</strain>
    </source>
</reference>
<dbReference type="AlphaFoldDB" id="A0A1G8FPL4"/>
<evidence type="ECO:0000256" key="1">
    <source>
        <dbReference type="SAM" id="Coils"/>
    </source>
</evidence>
<dbReference type="GO" id="GO:0051301">
    <property type="term" value="P:cell division"/>
    <property type="evidence" value="ECO:0007669"/>
    <property type="project" value="UniProtKB-KW"/>
</dbReference>
<dbReference type="Proteomes" id="UP000198822">
    <property type="component" value="Chromosome I"/>
</dbReference>
<keyword evidence="2" id="KW-1133">Transmembrane helix</keyword>
<dbReference type="Pfam" id="PF04977">
    <property type="entry name" value="DivIC"/>
    <property type="match status" value="1"/>
</dbReference>
<dbReference type="RefSeq" id="WP_092505570.1">
    <property type="nucleotide sequence ID" value="NZ_LT629695.1"/>
</dbReference>
<evidence type="ECO:0000313" key="4">
    <source>
        <dbReference type="Proteomes" id="UP000198822"/>
    </source>
</evidence>
<dbReference type="STRING" id="399736.SAMN04489720_2561"/>
<feature type="coiled-coil region" evidence="1">
    <location>
        <begin position="68"/>
        <end position="95"/>
    </location>
</feature>
<feature type="transmembrane region" description="Helical" evidence="2">
    <location>
        <begin position="45"/>
        <end position="69"/>
    </location>
</feature>
<dbReference type="EMBL" id="LT629695">
    <property type="protein sequence ID" value="SDH84019.1"/>
    <property type="molecule type" value="Genomic_DNA"/>
</dbReference>
<dbReference type="InterPro" id="IPR007060">
    <property type="entry name" value="FtsL/DivIC"/>
</dbReference>
<keyword evidence="4" id="KW-1185">Reference proteome</keyword>